<organism evidence="1">
    <name type="scientific">Salmonella enterica</name>
    <name type="common">Salmonella choleraesuis</name>
    <dbReference type="NCBI Taxonomy" id="28901"/>
    <lineage>
        <taxon>Bacteria</taxon>
        <taxon>Pseudomonadati</taxon>
        <taxon>Pseudomonadota</taxon>
        <taxon>Gammaproteobacteria</taxon>
        <taxon>Enterobacterales</taxon>
        <taxon>Enterobacteriaceae</taxon>
        <taxon>Salmonella</taxon>
    </lineage>
</organism>
<dbReference type="Proteomes" id="UP000839536">
    <property type="component" value="Unassembled WGS sequence"/>
</dbReference>
<accession>A0A4Q1DK96</accession>
<name>A0A4Q1DK96_SALER</name>
<protein>
    <submittedName>
        <fullName evidence="1">Uncharacterized protein</fullName>
    </submittedName>
</protein>
<proteinExistence type="predicted"/>
<dbReference type="AlphaFoldDB" id="A0A4Q1DK96"/>
<reference evidence="1" key="1">
    <citation type="submission" date="2019-01" db="EMBL/GenBank/DDBJ databases">
        <title>Whole genome sequencing of Salmonella enterica.</title>
        <authorList>
            <person name="Cao G."/>
        </authorList>
    </citation>
    <scope>NUCLEOTIDE SEQUENCE [LARGE SCALE GENOMIC DNA]</scope>
    <source>
        <strain evidence="1">CFSAN074594</strain>
    </source>
</reference>
<dbReference type="RefSeq" id="WP_000167440.1">
    <property type="nucleotide sequence ID" value="NZ_MXLS01000021.1"/>
</dbReference>
<sequence>MTKSLIFCYGTWISPLINRQYGAVFTLTTPELVLKKLDVLEMSSQSVIAALDDSIIRSGVEDNSPRS</sequence>
<comment type="caution">
    <text evidence="1">The sequence shown here is derived from an EMBL/GenBank/DDBJ whole genome shotgun (WGS) entry which is preliminary data.</text>
</comment>
<evidence type="ECO:0000313" key="1">
    <source>
        <dbReference type="EMBL" id="RXL17142.1"/>
    </source>
</evidence>
<gene>
    <name evidence="1" type="ORF">EKD96_21070</name>
</gene>
<dbReference type="EMBL" id="SDIQ01000044">
    <property type="protein sequence ID" value="RXL17142.1"/>
    <property type="molecule type" value="Genomic_DNA"/>
</dbReference>